<dbReference type="STRING" id="7918.ENSLOCP00000018341"/>
<dbReference type="HOGENOM" id="CLU_048383_0_0_1"/>
<protein>
    <recommendedName>
        <fullName evidence="7">MICOS complex subunit</fullName>
    </recommendedName>
</protein>
<keyword evidence="3" id="KW-0812">Transmembrane</keyword>
<keyword evidence="5 7" id="KW-0496">Mitochondrion</keyword>
<dbReference type="InParanoid" id="W5NCI2"/>
<keyword evidence="6" id="KW-0472">Membrane</keyword>
<dbReference type="Proteomes" id="UP000018468">
    <property type="component" value="Linkage group LG7"/>
</dbReference>
<dbReference type="KEGG" id="loc:102686142"/>
<dbReference type="GO" id="GO:0061617">
    <property type="term" value="C:MICOS complex"/>
    <property type="evidence" value="ECO:0000318"/>
    <property type="project" value="GO_Central"/>
</dbReference>
<evidence type="ECO:0000313" key="11">
    <source>
        <dbReference type="Proteomes" id="UP000018468"/>
    </source>
</evidence>
<dbReference type="Pfam" id="PF09769">
    <property type="entry name" value="ApoO"/>
    <property type="match status" value="1"/>
</dbReference>
<dbReference type="GO" id="GO:0042407">
    <property type="term" value="P:cristae formation"/>
    <property type="evidence" value="ECO:0000318"/>
    <property type="project" value="GO_Central"/>
</dbReference>
<dbReference type="AlphaFoldDB" id="W5NCI2"/>
<reference evidence="11" key="1">
    <citation type="submission" date="2011-12" db="EMBL/GenBank/DDBJ databases">
        <title>The Draft Genome of Lepisosteus oculatus.</title>
        <authorList>
            <consortium name="The Broad Institute Genome Assembly &amp; Analysis Group"/>
            <consortium name="Computational R&amp;D Group"/>
            <consortium name="and Sequencing Platform"/>
            <person name="Di Palma F."/>
            <person name="Alfoldi J."/>
            <person name="Johnson J."/>
            <person name="Berlin A."/>
            <person name="Gnerre S."/>
            <person name="Jaffe D."/>
            <person name="MacCallum I."/>
            <person name="Young S."/>
            <person name="Walker B.J."/>
            <person name="Lander E.S."/>
            <person name="Lindblad-Toh K."/>
        </authorList>
    </citation>
    <scope>NUCLEOTIDE SEQUENCE [LARGE SCALE GENOMIC DNA]</scope>
</reference>
<keyword evidence="9" id="KW-0732">Signal</keyword>
<evidence type="ECO:0000256" key="4">
    <source>
        <dbReference type="ARBA" id="ARBA00022989"/>
    </source>
</evidence>
<proteinExistence type="inferred from homology"/>
<evidence type="ECO:0000256" key="2">
    <source>
        <dbReference type="ARBA" id="ARBA00010904"/>
    </source>
</evidence>
<dbReference type="GeneID" id="102686142"/>
<comment type="subunit">
    <text evidence="7">Component of the mitochondrial contact site and cristae organizing system (MICOS) complex.</text>
</comment>
<evidence type="ECO:0000256" key="6">
    <source>
        <dbReference type="ARBA" id="ARBA00023136"/>
    </source>
</evidence>
<dbReference type="InterPro" id="IPR033182">
    <property type="entry name" value="MIC26/MIC27_animal"/>
</dbReference>
<feature type="region of interest" description="Disordered" evidence="8">
    <location>
        <begin position="184"/>
        <end position="320"/>
    </location>
</feature>
<keyword evidence="4" id="KW-1133">Transmembrane helix</keyword>
<evidence type="ECO:0000256" key="5">
    <source>
        <dbReference type="ARBA" id="ARBA00023128"/>
    </source>
</evidence>
<dbReference type="Bgee" id="ENSLOCG00000014895">
    <property type="expression patterns" value="Expressed in intestine and 13 other cell types or tissues"/>
</dbReference>
<evidence type="ECO:0000313" key="10">
    <source>
        <dbReference type="Ensembl" id="ENSLOCP00000018341.1"/>
    </source>
</evidence>
<comment type="subcellular location">
    <subcellularLocation>
        <location evidence="7">Mitochondrion inner membrane</location>
    </subcellularLocation>
    <subcellularLocation>
        <location evidence="1">Mitochondrion membrane</location>
    </subcellularLocation>
</comment>
<name>W5NCI2_LEPOC</name>
<evidence type="ECO:0000256" key="1">
    <source>
        <dbReference type="ARBA" id="ARBA00004325"/>
    </source>
</evidence>
<evidence type="ECO:0000256" key="7">
    <source>
        <dbReference type="RuleBase" id="RU363021"/>
    </source>
</evidence>
<dbReference type="InterPro" id="IPR019166">
    <property type="entry name" value="MIC26/MIC27"/>
</dbReference>
<dbReference type="OrthoDB" id="5973346at2759"/>
<organism evidence="10 11">
    <name type="scientific">Lepisosteus oculatus</name>
    <name type="common">Spotted gar</name>
    <dbReference type="NCBI Taxonomy" id="7918"/>
    <lineage>
        <taxon>Eukaryota</taxon>
        <taxon>Metazoa</taxon>
        <taxon>Chordata</taxon>
        <taxon>Craniata</taxon>
        <taxon>Vertebrata</taxon>
        <taxon>Euteleostomi</taxon>
        <taxon>Actinopterygii</taxon>
        <taxon>Neopterygii</taxon>
        <taxon>Holostei</taxon>
        <taxon>Semionotiformes</taxon>
        <taxon>Lepisosteidae</taxon>
        <taxon>Lepisosteus</taxon>
    </lineage>
</organism>
<dbReference type="PANTHER" id="PTHR14564">
    <property type="entry name" value="MICOS COMPLEX SUBUNIT MIC26 / MIC27 FAMILY MEMBER"/>
    <property type="match status" value="1"/>
</dbReference>
<dbReference type="OMA" id="QVTKWAA"/>
<evidence type="ECO:0000256" key="9">
    <source>
        <dbReference type="SAM" id="SignalP"/>
    </source>
</evidence>
<comment type="function">
    <text evidence="7">Component of the MICOS complex, a large protein complex of the mitochondrial inner membrane that plays crucial roles in the maintenance of crista junctions, inner membrane architecture, and formation of contact sites to the outer membrane.</text>
</comment>
<dbReference type="EMBL" id="AHAT01016799">
    <property type="status" value="NOT_ANNOTATED_CDS"/>
    <property type="molecule type" value="Genomic_DNA"/>
</dbReference>
<dbReference type="CTD" id="139322"/>
<evidence type="ECO:0000256" key="8">
    <source>
        <dbReference type="SAM" id="MobiDB-lite"/>
    </source>
</evidence>
<keyword evidence="7" id="KW-0999">Mitochondrion inner membrane</keyword>
<feature type="signal peptide" evidence="9">
    <location>
        <begin position="1"/>
        <end position="16"/>
    </location>
</feature>
<keyword evidence="11" id="KW-1185">Reference proteome</keyword>
<sequence length="320" mass="33035">MAAKVLALAAVPGALGLAALRVRAAGDPLEKERLVSPKQMSVYAPPAQKLQFVEEQPGRLQTGLAGAREGLRPYVRSVKGACSSVKTGVINVVDFVQDTYIYLRDPPPGFLPRVSLMTVSGLAGLVLARKGSRFKKLVFPAGLVAAGAAVCYPAQAVAFLKVTGKKAYAASQWTSGAASSLWKRSAAKPAGPERSASAKEEPSPAPVPGPEPEAAQQSPLADAPLVAEGVASEAPPPTPLTQPRPLTADPASPEPLASDPPKHLESSSAPEVLPSDSGLVTPVADAPTDAPVKARFTPDPRLADHGQASPEDADLYSTRS</sequence>
<dbReference type="eggNOG" id="KOG4798">
    <property type="taxonomic scope" value="Eukaryota"/>
</dbReference>
<dbReference type="GeneTree" id="ENSGT00530000063666"/>
<reference evidence="10" key="2">
    <citation type="submission" date="2025-08" db="UniProtKB">
        <authorList>
            <consortium name="Ensembl"/>
        </authorList>
    </citation>
    <scope>IDENTIFICATION</scope>
</reference>
<feature type="chain" id="PRO_5004869544" description="MICOS complex subunit" evidence="9">
    <location>
        <begin position="17"/>
        <end position="320"/>
    </location>
</feature>
<reference evidence="10" key="3">
    <citation type="submission" date="2025-09" db="UniProtKB">
        <authorList>
            <consortium name="Ensembl"/>
        </authorList>
    </citation>
    <scope>IDENTIFICATION</scope>
</reference>
<dbReference type="Ensembl" id="ENSLOCT00000018373.1">
    <property type="protein sequence ID" value="ENSLOCP00000018341.1"/>
    <property type="gene ID" value="ENSLOCG00000014895.1"/>
</dbReference>
<comment type="similarity">
    <text evidence="2">Belongs to the apolipoprotein O/MICOS complex subunit Mic27 family.</text>
</comment>
<evidence type="ECO:0000256" key="3">
    <source>
        <dbReference type="ARBA" id="ARBA00022692"/>
    </source>
</evidence>
<accession>W5NCI2</accession>